<accession>A0A2D0NHW8</accession>
<dbReference type="RefSeq" id="WP_099148766.1">
    <property type="nucleotide sequence ID" value="NZ_PDUD01000004.1"/>
</dbReference>
<dbReference type="EMBL" id="PDUD01000004">
    <property type="protein sequence ID" value="PHN07976.1"/>
    <property type="molecule type" value="Genomic_DNA"/>
</dbReference>
<organism evidence="2 3">
    <name type="scientific">Flavilitoribacter nigricans (strain ATCC 23147 / DSM 23189 / NBRC 102662 / NCIMB 1420 / SS-2)</name>
    <name type="common">Lewinella nigricans</name>
    <dbReference type="NCBI Taxonomy" id="1122177"/>
    <lineage>
        <taxon>Bacteria</taxon>
        <taxon>Pseudomonadati</taxon>
        <taxon>Bacteroidota</taxon>
        <taxon>Saprospiria</taxon>
        <taxon>Saprospirales</taxon>
        <taxon>Lewinellaceae</taxon>
        <taxon>Flavilitoribacter</taxon>
    </lineage>
</organism>
<keyword evidence="3" id="KW-1185">Reference proteome</keyword>
<gene>
    <name evidence="2" type="ORF">CRP01_04270</name>
</gene>
<name>A0A2D0NHW8_FLAN2</name>
<feature type="transmembrane region" description="Helical" evidence="1">
    <location>
        <begin position="12"/>
        <end position="32"/>
    </location>
</feature>
<feature type="transmembrane region" description="Helical" evidence="1">
    <location>
        <begin position="63"/>
        <end position="85"/>
    </location>
</feature>
<comment type="caution">
    <text evidence="2">The sequence shown here is derived from an EMBL/GenBank/DDBJ whole genome shotgun (WGS) entry which is preliminary data.</text>
</comment>
<dbReference type="Proteomes" id="UP000223913">
    <property type="component" value="Unassembled WGS sequence"/>
</dbReference>
<feature type="transmembrane region" description="Helical" evidence="1">
    <location>
        <begin position="142"/>
        <end position="160"/>
    </location>
</feature>
<keyword evidence="1" id="KW-0472">Membrane</keyword>
<keyword evidence="1" id="KW-1133">Transmembrane helix</keyword>
<reference evidence="2 3" key="1">
    <citation type="submission" date="2017-10" db="EMBL/GenBank/DDBJ databases">
        <title>The draft genome sequence of Lewinella nigricans NBRC 102662.</title>
        <authorList>
            <person name="Wang K."/>
        </authorList>
    </citation>
    <scope>NUCLEOTIDE SEQUENCE [LARGE SCALE GENOMIC DNA]</scope>
    <source>
        <strain evidence="2 3">NBRC 102662</strain>
    </source>
</reference>
<keyword evidence="1" id="KW-0812">Transmembrane</keyword>
<feature type="transmembrane region" description="Helical" evidence="1">
    <location>
        <begin position="92"/>
        <end position="111"/>
    </location>
</feature>
<evidence type="ECO:0000313" key="2">
    <source>
        <dbReference type="EMBL" id="PHN07976.1"/>
    </source>
</evidence>
<proteinExistence type="predicted"/>
<dbReference type="AlphaFoldDB" id="A0A2D0NHW8"/>
<sequence>MDQLTANYLGRAESWLLITILLYFLMNGAQIFETAVVVPKWTAHPPASLQFLADRHGASLKNFWILLHSVHEITFILAIVFCWKLGAVRNGLLLLFALHFAVRVWTLAYFAPNIIEFQGVAEGTIGASDLIRRANTWKMLNYLRVAFFVAISLGLIPLYLKLVALKPVF</sequence>
<dbReference type="OrthoDB" id="663522at2"/>
<protein>
    <submittedName>
        <fullName evidence="2">Transposase</fullName>
    </submittedName>
</protein>
<evidence type="ECO:0000256" key="1">
    <source>
        <dbReference type="SAM" id="Phobius"/>
    </source>
</evidence>
<evidence type="ECO:0000313" key="3">
    <source>
        <dbReference type="Proteomes" id="UP000223913"/>
    </source>
</evidence>